<protein>
    <submittedName>
        <fullName evidence="3">DUF930 domain-containing protein</fullName>
    </submittedName>
</protein>
<reference evidence="4" key="1">
    <citation type="journal article" date="2019" name="Int. J. Syst. Evol. Microbiol.">
        <title>The Global Catalogue of Microorganisms (GCM) 10K type strain sequencing project: providing services to taxonomists for standard genome sequencing and annotation.</title>
        <authorList>
            <consortium name="The Broad Institute Genomics Platform"/>
            <consortium name="The Broad Institute Genome Sequencing Center for Infectious Disease"/>
            <person name="Wu L."/>
            <person name="Ma J."/>
        </authorList>
    </citation>
    <scope>NUCLEOTIDE SEQUENCE [LARGE SCALE GENOMIC DNA]</scope>
    <source>
        <strain evidence="4">KCTC 52231</strain>
    </source>
</reference>
<dbReference type="Pfam" id="PF06059">
    <property type="entry name" value="DUF930"/>
    <property type="match status" value="1"/>
</dbReference>
<evidence type="ECO:0000313" key="4">
    <source>
        <dbReference type="Proteomes" id="UP001595647"/>
    </source>
</evidence>
<gene>
    <name evidence="3" type="ORF">ACFOHV_14775</name>
</gene>
<dbReference type="Proteomes" id="UP001595647">
    <property type="component" value="Unassembled WGS sequence"/>
</dbReference>
<feature type="compositionally biased region" description="Low complexity" evidence="1">
    <location>
        <begin position="226"/>
        <end position="236"/>
    </location>
</feature>
<feature type="transmembrane region" description="Helical" evidence="2">
    <location>
        <begin position="41"/>
        <end position="62"/>
    </location>
</feature>
<keyword evidence="4" id="KW-1185">Reference proteome</keyword>
<dbReference type="InterPro" id="IPR009273">
    <property type="entry name" value="DUF930"/>
</dbReference>
<name>A0ABV7I578_9HYPH</name>
<evidence type="ECO:0000256" key="1">
    <source>
        <dbReference type="SAM" id="MobiDB-lite"/>
    </source>
</evidence>
<feature type="region of interest" description="Disordered" evidence="1">
    <location>
        <begin position="72"/>
        <end position="260"/>
    </location>
</feature>
<keyword evidence="2" id="KW-0472">Membrane</keyword>
<sequence length="379" mass="41532">MFVGVRGDFSLIGDDCGLYPVSFPTYMLCMNDETVRPRSSFLRWGIPASVVLHLVFAAVLFFELPFEMPAPQKEESVSVEIVPPPEEKKPEPPPPPKEEKKEEPPPPPKEEKKEEPPPPKQEEKKAEPPPAAAEGQPPGRRVPIPTLRPVFAFGEKDSGPREARDGNAAEEPAAKPPEETPKTEPKPPTETAEKDKPAAGTKPQPKINLPKADMADETAKPGAGDLAAETIAALEEAAPKSAPNTEPKPDAPAKTDVPNDLPEVTKLFSTAITDNPVAKTAMGDMPRDERAAELCVTELREQLRRASPPYRPELLPSFGLKKGTVLDVRNAAFRASARWYELQFRCELDADAMTVRSFAFAVGKEIPRSQWKSRGFPVF</sequence>
<evidence type="ECO:0000313" key="3">
    <source>
        <dbReference type="EMBL" id="MFC3164540.1"/>
    </source>
</evidence>
<organism evidence="3 4">
    <name type="scientific">Ciceribacter thiooxidans</name>
    <dbReference type="NCBI Taxonomy" id="1969821"/>
    <lineage>
        <taxon>Bacteria</taxon>
        <taxon>Pseudomonadati</taxon>
        <taxon>Pseudomonadota</taxon>
        <taxon>Alphaproteobacteria</taxon>
        <taxon>Hyphomicrobiales</taxon>
        <taxon>Rhizobiaceae</taxon>
        <taxon>Ciceribacter</taxon>
    </lineage>
</organism>
<comment type="caution">
    <text evidence="3">The sequence shown here is derived from an EMBL/GenBank/DDBJ whole genome shotgun (WGS) entry which is preliminary data.</text>
</comment>
<dbReference type="RefSeq" id="WP_244658717.1">
    <property type="nucleotide sequence ID" value="NZ_CP059896.1"/>
</dbReference>
<accession>A0ABV7I578</accession>
<evidence type="ECO:0000256" key="2">
    <source>
        <dbReference type="SAM" id="Phobius"/>
    </source>
</evidence>
<feature type="compositionally biased region" description="Basic and acidic residues" evidence="1">
    <location>
        <begin position="154"/>
        <end position="197"/>
    </location>
</feature>
<dbReference type="EMBL" id="JBHRTG010000019">
    <property type="protein sequence ID" value="MFC3164540.1"/>
    <property type="molecule type" value="Genomic_DNA"/>
</dbReference>
<feature type="compositionally biased region" description="Basic and acidic residues" evidence="1">
    <location>
        <begin position="85"/>
        <end position="127"/>
    </location>
</feature>
<keyword evidence="2" id="KW-1133">Transmembrane helix</keyword>
<keyword evidence="2" id="KW-0812">Transmembrane</keyword>
<proteinExistence type="predicted"/>